<proteinExistence type="predicted"/>
<dbReference type="EMBL" id="JRWR01000013">
    <property type="protein sequence ID" value="KHD23741.1"/>
    <property type="molecule type" value="Genomic_DNA"/>
</dbReference>
<accession>A0ACC4NT76</accession>
<keyword evidence="2" id="KW-1185">Reference proteome</keyword>
<protein>
    <submittedName>
        <fullName evidence="1">Uncharacterized protein</fullName>
    </submittedName>
</protein>
<comment type="caution">
    <text evidence="1">The sequence shown here is derived from an EMBL/GenBank/DDBJ whole genome shotgun (WGS) entry which is preliminary data.</text>
</comment>
<organism evidence="1 2">
    <name type="scientific">Vibrio caribbeanicus</name>
    <dbReference type="NCBI Taxonomy" id="701175"/>
    <lineage>
        <taxon>Bacteria</taxon>
        <taxon>Pseudomonadati</taxon>
        <taxon>Pseudomonadota</taxon>
        <taxon>Gammaproteobacteria</taxon>
        <taxon>Vibrionales</taxon>
        <taxon>Vibrionaceae</taxon>
        <taxon>Vibrio</taxon>
    </lineage>
</organism>
<name>A0ACC4NT76_9VIBR</name>
<evidence type="ECO:0000313" key="2">
    <source>
        <dbReference type="Proteomes" id="UP000030421"/>
    </source>
</evidence>
<gene>
    <name evidence="1" type="ORF">NM09_16850</name>
</gene>
<reference evidence="1" key="1">
    <citation type="submission" date="2014-10" db="EMBL/GenBank/DDBJ databases">
        <title>Genome sequencing of Vibrio caribbeanicus T14.</title>
        <authorList>
            <person name="Chan K.-G."/>
            <person name="Mohamad N.I."/>
        </authorList>
    </citation>
    <scope>NUCLEOTIDE SEQUENCE</scope>
    <source>
        <strain evidence="1">T14</strain>
    </source>
</reference>
<dbReference type="Proteomes" id="UP000030421">
    <property type="component" value="Unassembled WGS sequence"/>
</dbReference>
<sequence length="92" mass="11124">MDEIEYLNWLIKETIKKYPELEWFMGCIRDSLNDQTIIDIRYYYEHDCTDWEVLKYCAYQSAPLNIEHTTNFIGTIFKLLSNETSDQKLLIM</sequence>
<evidence type="ECO:0000313" key="1">
    <source>
        <dbReference type="EMBL" id="KHD23741.1"/>
    </source>
</evidence>